<accession>A0A0A9BPK5</accession>
<protein>
    <submittedName>
        <fullName evidence="1">Uncharacterized protein</fullName>
    </submittedName>
</protein>
<reference evidence="1" key="1">
    <citation type="submission" date="2014-09" db="EMBL/GenBank/DDBJ databases">
        <authorList>
            <person name="Magalhaes I.L.F."/>
            <person name="Oliveira U."/>
            <person name="Santos F.R."/>
            <person name="Vidigal T.H.D.A."/>
            <person name="Brescovit A.D."/>
            <person name="Santos A.J."/>
        </authorList>
    </citation>
    <scope>NUCLEOTIDE SEQUENCE</scope>
    <source>
        <tissue evidence="1">Shoot tissue taken approximately 20 cm above the soil surface</tissue>
    </source>
</reference>
<dbReference type="EMBL" id="GBRH01236698">
    <property type="protein sequence ID" value="JAD61197.1"/>
    <property type="molecule type" value="Transcribed_RNA"/>
</dbReference>
<sequence length="31" mass="3720">MPISFISHCSIEHEKFLSSRDMNCLWFNFSI</sequence>
<proteinExistence type="predicted"/>
<name>A0A0A9BPK5_ARUDO</name>
<organism evidence="1">
    <name type="scientific">Arundo donax</name>
    <name type="common">Giant reed</name>
    <name type="synonym">Donax arundinaceus</name>
    <dbReference type="NCBI Taxonomy" id="35708"/>
    <lineage>
        <taxon>Eukaryota</taxon>
        <taxon>Viridiplantae</taxon>
        <taxon>Streptophyta</taxon>
        <taxon>Embryophyta</taxon>
        <taxon>Tracheophyta</taxon>
        <taxon>Spermatophyta</taxon>
        <taxon>Magnoliopsida</taxon>
        <taxon>Liliopsida</taxon>
        <taxon>Poales</taxon>
        <taxon>Poaceae</taxon>
        <taxon>PACMAD clade</taxon>
        <taxon>Arundinoideae</taxon>
        <taxon>Arundineae</taxon>
        <taxon>Arundo</taxon>
    </lineage>
</organism>
<reference evidence="1" key="2">
    <citation type="journal article" date="2015" name="Data Brief">
        <title>Shoot transcriptome of the giant reed, Arundo donax.</title>
        <authorList>
            <person name="Barrero R.A."/>
            <person name="Guerrero F.D."/>
            <person name="Moolhuijzen P."/>
            <person name="Goolsby J.A."/>
            <person name="Tidwell J."/>
            <person name="Bellgard S.E."/>
            <person name="Bellgard M.I."/>
        </authorList>
    </citation>
    <scope>NUCLEOTIDE SEQUENCE</scope>
    <source>
        <tissue evidence="1">Shoot tissue taken approximately 20 cm above the soil surface</tissue>
    </source>
</reference>
<evidence type="ECO:0000313" key="1">
    <source>
        <dbReference type="EMBL" id="JAD61197.1"/>
    </source>
</evidence>
<dbReference type="AlphaFoldDB" id="A0A0A9BPK5"/>